<dbReference type="InterPro" id="IPR002110">
    <property type="entry name" value="Ankyrin_rpt"/>
</dbReference>
<dbReference type="Gene3D" id="6.10.140.2220">
    <property type="match status" value="1"/>
</dbReference>
<dbReference type="InterPro" id="IPR026906">
    <property type="entry name" value="LRR_5"/>
</dbReference>
<dbReference type="Gene3D" id="1.25.40.20">
    <property type="entry name" value="Ankyrin repeat-containing domain"/>
    <property type="match status" value="1"/>
</dbReference>
<evidence type="ECO:0000313" key="13">
    <source>
        <dbReference type="Proteomes" id="UP001165060"/>
    </source>
</evidence>
<comment type="subcellular location">
    <subcellularLocation>
        <location evidence="1 9">Nucleus</location>
    </subcellularLocation>
</comment>
<evidence type="ECO:0000256" key="10">
    <source>
        <dbReference type="SAM" id="MobiDB-lite"/>
    </source>
</evidence>
<dbReference type="Pfam" id="PF13306">
    <property type="entry name" value="LRR_5"/>
    <property type="match status" value="1"/>
</dbReference>
<dbReference type="InterPro" id="IPR003822">
    <property type="entry name" value="PAH"/>
</dbReference>
<evidence type="ECO:0000256" key="7">
    <source>
        <dbReference type="PROSITE-ProRule" id="PRU00023"/>
    </source>
</evidence>
<keyword evidence="5" id="KW-0862">Zinc</keyword>
<evidence type="ECO:0000256" key="6">
    <source>
        <dbReference type="ARBA" id="ARBA00023242"/>
    </source>
</evidence>
<dbReference type="InterPro" id="IPR002893">
    <property type="entry name" value="Znf_MYND"/>
</dbReference>
<feature type="domain" description="MYND-type" evidence="11">
    <location>
        <begin position="284"/>
        <end position="324"/>
    </location>
</feature>
<keyword evidence="2" id="KW-0678">Repressor</keyword>
<dbReference type="InterPro" id="IPR039774">
    <property type="entry name" value="Sin3-like"/>
</dbReference>
<evidence type="ECO:0000259" key="11">
    <source>
        <dbReference type="PROSITE" id="PS50865"/>
    </source>
</evidence>
<comment type="caution">
    <text evidence="12">The sequence shown here is derived from an EMBL/GenBank/DDBJ whole genome shotgun (WGS) entry which is preliminary data.</text>
</comment>
<dbReference type="Pfam" id="PF12796">
    <property type="entry name" value="Ank_2"/>
    <property type="match status" value="1"/>
</dbReference>
<dbReference type="PROSITE" id="PS50088">
    <property type="entry name" value="ANK_REPEAT"/>
    <property type="match status" value="1"/>
</dbReference>
<dbReference type="InterPro" id="IPR032675">
    <property type="entry name" value="LRR_dom_sf"/>
</dbReference>
<feature type="repeat" description="ANK" evidence="7">
    <location>
        <begin position="590"/>
        <end position="622"/>
    </location>
</feature>
<name>A0ABQ6N563_9STRA</name>
<dbReference type="PROSITE" id="PS50297">
    <property type="entry name" value="ANK_REP_REGION"/>
    <property type="match status" value="1"/>
</dbReference>
<gene>
    <name evidence="12" type="ORF">TeGR_g14650</name>
</gene>
<dbReference type="InterPro" id="IPR036600">
    <property type="entry name" value="PAH_sf"/>
</dbReference>
<keyword evidence="4 8" id="KW-0863">Zinc-finger</keyword>
<evidence type="ECO:0000256" key="1">
    <source>
        <dbReference type="ARBA" id="ARBA00004123"/>
    </source>
</evidence>
<dbReference type="Proteomes" id="UP001165060">
    <property type="component" value="Unassembled WGS sequence"/>
</dbReference>
<dbReference type="EMBL" id="BRYB01002134">
    <property type="protein sequence ID" value="GMI40200.1"/>
    <property type="molecule type" value="Genomic_DNA"/>
</dbReference>
<evidence type="ECO:0000313" key="12">
    <source>
        <dbReference type="EMBL" id="GMI40200.1"/>
    </source>
</evidence>
<keyword evidence="13" id="KW-1185">Reference proteome</keyword>
<dbReference type="Pfam" id="PF01753">
    <property type="entry name" value="zf-MYND"/>
    <property type="match status" value="1"/>
</dbReference>
<accession>A0ABQ6N563</accession>
<dbReference type="SUPFAM" id="SSF47762">
    <property type="entry name" value="PAH2 domain"/>
    <property type="match status" value="1"/>
</dbReference>
<dbReference type="PANTHER" id="PTHR12346">
    <property type="entry name" value="SIN3B-RELATED"/>
    <property type="match status" value="1"/>
</dbReference>
<dbReference type="SMART" id="SM00248">
    <property type="entry name" value="ANK"/>
    <property type="match status" value="2"/>
</dbReference>
<dbReference type="Gene3D" id="1.20.1160.11">
    <property type="entry name" value="Paired amphipathic helix"/>
    <property type="match status" value="1"/>
</dbReference>
<evidence type="ECO:0000256" key="8">
    <source>
        <dbReference type="PROSITE-ProRule" id="PRU00134"/>
    </source>
</evidence>
<dbReference type="SUPFAM" id="SSF48403">
    <property type="entry name" value="Ankyrin repeat"/>
    <property type="match status" value="1"/>
</dbReference>
<protein>
    <recommendedName>
        <fullName evidence="11">MYND-type domain-containing protein</fullName>
    </recommendedName>
</protein>
<evidence type="ECO:0000256" key="4">
    <source>
        <dbReference type="ARBA" id="ARBA00022771"/>
    </source>
</evidence>
<evidence type="ECO:0000256" key="2">
    <source>
        <dbReference type="ARBA" id="ARBA00022491"/>
    </source>
</evidence>
<dbReference type="PANTHER" id="PTHR12346:SF0">
    <property type="entry name" value="SIN3A, ISOFORM G"/>
    <property type="match status" value="1"/>
</dbReference>
<dbReference type="PROSITE" id="PS50865">
    <property type="entry name" value="ZF_MYND_2"/>
    <property type="match status" value="1"/>
</dbReference>
<keyword evidence="6 9" id="KW-0539">Nucleus</keyword>
<dbReference type="SUPFAM" id="SSF144232">
    <property type="entry name" value="HIT/MYND zinc finger-like"/>
    <property type="match status" value="1"/>
</dbReference>
<dbReference type="Gene3D" id="3.80.10.10">
    <property type="entry name" value="Ribonuclease Inhibitor"/>
    <property type="match status" value="1"/>
</dbReference>
<keyword evidence="3" id="KW-0479">Metal-binding</keyword>
<keyword evidence="7" id="KW-0040">ANK repeat</keyword>
<evidence type="ECO:0000256" key="5">
    <source>
        <dbReference type="ARBA" id="ARBA00022833"/>
    </source>
</evidence>
<dbReference type="PROSITE" id="PS51477">
    <property type="entry name" value="PAH"/>
    <property type="match status" value="1"/>
</dbReference>
<reference evidence="12 13" key="1">
    <citation type="journal article" date="2023" name="Commun. Biol.">
        <title>Genome analysis of Parmales, the sister group of diatoms, reveals the evolutionary specialization of diatoms from phago-mixotrophs to photoautotrophs.</title>
        <authorList>
            <person name="Ban H."/>
            <person name="Sato S."/>
            <person name="Yoshikawa S."/>
            <person name="Yamada K."/>
            <person name="Nakamura Y."/>
            <person name="Ichinomiya M."/>
            <person name="Sato N."/>
            <person name="Blanc-Mathieu R."/>
            <person name="Endo H."/>
            <person name="Kuwata A."/>
            <person name="Ogata H."/>
        </authorList>
    </citation>
    <scope>NUCLEOTIDE SEQUENCE [LARGE SCALE GENOMIC DNA]</scope>
</reference>
<feature type="region of interest" description="Disordered" evidence="10">
    <location>
        <begin position="328"/>
        <end position="350"/>
    </location>
</feature>
<dbReference type="InterPro" id="IPR036770">
    <property type="entry name" value="Ankyrin_rpt-contain_sf"/>
</dbReference>
<feature type="compositionally biased region" description="Low complexity" evidence="10">
    <location>
        <begin position="328"/>
        <end position="339"/>
    </location>
</feature>
<proteinExistence type="predicted"/>
<evidence type="ECO:0000256" key="3">
    <source>
        <dbReference type="ARBA" id="ARBA00022723"/>
    </source>
</evidence>
<sequence length="734" mass="80366">MDGIVQVDGSEYQFSKKNDESDDAEERRLNITGFAFAPGCSVLGNGAFWSCSNLEDLSGLISSGVTQIPSECFGHTGITTLIRLPPELESIEDCAFEGCDKLASLHGIPFSAFVEDTAFGFPDAMANNYQCKLLFKKAKILGFGGECPIGAWAQDRKLVPARRRAILACVNRAIQQEKHPPPPSERVTPFLARIAKLPTVLVREIVEFAHGDHLLADVSWDPADELEWNLDQTELERRCEAEQELSIKLHLEEVDRRKAEREAKMQAERILGAKLTDAASGCENPSCPDPDAAFAKLRRCACKNVSYCSRECQKARWKVHKRTCAARTPKTAPAPARAPAAPPAPAAGQPVERDHAINYVTTIKKRFAHEPETYKAFLEVLHTYQKEQRGVKEVLDEVSNLFADHPDLLAEFTYFLPDQVQEQAKRQLKEIVARKGAGGGGRRGGRGGAAPGNPYGAPAPVQRQFVPTSTFGASNTLSVSSHGLPLPWAAPHIHLSQSQIIASNAHMDWRETTMGGFTSENHPMCKPPWDNTYQPFQPANGNGWYRMHDLANTSFEDVKPVLAAMAAIVAKDPSALHQRTGMSSITGSTTRSTPLHIACMMNNVEITLWLLRAGADQSIMTDNGATPMCAALKNASFDCFWACVSEGGDVEGSLSVIKSESLNIFGAIALSKVRLLMPMAGSRHGITRGEGLKKARECWDWAMRNCKVRPNRDTEGAFMESTEGLPDTPQCPVS</sequence>
<organism evidence="12 13">
    <name type="scientific">Tetraparma gracilis</name>
    <dbReference type="NCBI Taxonomy" id="2962635"/>
    <lineage>
        <taxon>Eukaryota</taxon>
        <taxon>Sar</taxon>
        <taxon>Stramenopiles</taxon>
        <taxon>Ochrophyta</taxon>
        <taxon>Bolidophyceae</taxon>
        <taxon>Parmales</taxon>
        <taxon>Triparmaceae</taxon>
        <taxon>Tetraparma</taxon>
    </lineage>
</organism>
<evidence type="ECO:0000256" key="9">
    <source>
        <dbReference type="PROSITE-ProRule" id="PRU00810"/>
    </source>
</evidence>
<dbReference type="Pfam" id="PF02671">
    <property type="entry name" value="PAH"/>
    <property type="match status" value="1"/>
</dbReference>